<organism evidence="2">
    <name type="scientific">Brassica cretica</name>
    <name type="common">Mustard</name>
    <dbReference type="NCBI Taxonomy" id="69181"/>
    <lineage>
        <taxon>Eukaryota</taxon>
        <taxon>Viridiplantae</taxon>
        <taxon>Streptophyta</taxon>
        <taxon>Embryophyta</taxon>
        <taxon>Tracheophyta</taxon>
        <taxon>Spermatophyta</taxon>
        <taxon>Magnoliopsida</taxon>
        <taxon>eudicotyledons</taxon>
        <taxon>Gunneridae</taxon>
        <taxon>Pentapetalae</taxon>
        <taxon>rosids</taxon>
        <taxon>malvids</taxon>
        <taxon>Brassicales</taxon>
        <taxon>Brassicaceae</taxon>
        <taxon>Brassiceae</taxon>
        <taxon>Brassica</taxon>
    </lineage>
</organism>
<reference evidence="2" key="1">
    <citation type="submission" date="2019-12" db="EMBL/GenBank/DDBJ databases">
        <title>Genome sequencing and annotation of Brassica cretica.</title>
        <authorList>
            <person name="Studholme D.J."/>
            <person name="Sarris P.F."/>
        </authorList>
    </citation>
    <scope>NUCLEOTIDE SEQUENCE</scope>
    <source>
        <strain evidence="2">PFS-102/07</strain>
        <tissue evidence="2">Leaf</tissue>
    </source>
</reference>
<feature type="transmembrane region" description="Helical" evidence="1">
    <location>
        <begin position="17"/>
        <end position="37"/>
    </location>
</feature>
<keyword evidence="1" id="KW-0472">Membrane</keyword>
<dbReference type="AlphaFoldDB" id="A0A8S9K0G7"/>
<name>A0A8S9K0G7_BRACR</name>
<gene>
    <name evidence="2" type="ORF">F2Q70_00039445</name>
</gene>
<proteinExistence type="predicted"/>
<comment type="caution">
    <text evidence="2">The sequence shown here is derived from an EMBL/GenBank/DDBJ whole genome shotgun (WGS) entry which is preliminary data.</text>
</comment>
<evidence type="ECO:0000256" key="1">
    <source>
        <dbReference type="SAM" id="Phobius"/>
    </source>
</evidence>
<sequence>MLIVDKTLLPFFPSSSLVWAVFELGEGSAFLSLGLLLRGLNDLLRPRAQIDPEVSHSQRYTMSFNDASKPFSAPTWNLSCFLVSHIQVNTSSNRWSCESYQAMTRDSSFGGLVSHIKHHLKSGISKAIPQPSCDPSIHPVLHLEFISKSDPFE</sequence>
<protein>
    <submittedName>
        <fullName evidence="2">Uncharacterized protein</fullName>
    </submittedName>
</protein>
<evidence type="ECO:0000313" key="2">
    <source>
        <dbReference type="EMBL" id="KAF2588170.1"/>
    </source>
</evidence>
<dbReference type="EMBL" id="QGKY02000190">
    <property type="protein sequence ID" value="KAF2588170.1"/>
    <property type="molecule type" value="Genomic_DNA"/>
</dbReference>
<accession>A0A8S9K0G7</accession>
<keyword evidence="1" id="KW-0812">Transmembrane</keyword>
<keyword evidence="1" id="KW-1133">Transmembrane helix</keyword>